<keyword evidence="3" id="KW-1185">Reference proteome</keyword>
<dbReference type="Gene3D" id="3.40.50.300">
    <property type="entry name" value="P-loop containing nucleotide triphosphate hydrolases"/>
    <property type="match status" value="1"/>
</dbReference>
<comment type="caution">
    <text evidence="2">The sequence shown here is derived from an EMBL/GenBank/DDBJ whole genome shotgun (WGS) entry which is preliminary data.</text>
</comment>
<evidence type="ECO:0000313" key="2">
    <source>
        <dbReference type="EMBL" id="KOO26427.1"/>
    </source>
</evidence>
<evidence type="ECO:0000313" key="3">
    <source>
        <dbReference type="Proteomes" id="UP000037460"/>
    </source>
</evidence>
<feature type="coiled-coil region" evidence="1">
    <location>
        <begin position="324"/>
        <end position="375"/>
    </location>
</feature>
<protein>
    <submittedName>
        <fullName evidence="2">Uncharacterized protein</fullName>
    </submittedName>
</protein>
<reference evidence="3" key="1">
    <citation type="journal article" date="2015" name="PLoS Genet.">
        <title>Genome Sequence and Transcriptome Analyses of Chrysochromulina tobin: Metabolic Tools for Enhanced Algal Fitness in the Prominent Order Prymnesiales (Haptophyceae).</title>
        <authorList>
            <person name="Hovde B.T."/>
            <person name="Deodato C.R."/>
            <person name="Hunsperger H.M."/>
            <person name="Ryken S.A."/>
            <person name="Yost W."/>
            <person name="Jha R.K."/>
            <person name="Patterson J."/>
            <person name="Monnat R.J. Jr."/>
            <person name="Barlow S.B."/>
            <person name="Starkenburg S.R."/>
            <person name="Cattolico R.A."/>
        </authorList>
    </citation>
    <scope>NUCLEOTIDE SEQUENCE</scope>
    <source>
        <strain evidence="3">CCMP291</strain>
    </source>
</reference>
<proteinExistence type="predicted"/>
<evidence type="ECO:0000256" key="1">
    <source>
        <dbReference type="SAM" id="Coils"/>
    </source>
</evidence>
<dbReference type="InterPro" id="IPR027417">
    <property type="entry name" value="P-loop_NTPase"/>
</dbReference>
<dbReference type="OrthoDB" id="4485930at2759"/>
<dbReference type="Proteomes" id="UP000037460">
    <property type="component" value="Unassembled WGS sequence"/>
</dbReference>
<gene>
    <name evidence="2" type="ORF">Ctob_006821</name>
</gene>
<accession>A0A0M0JJC0</accession>
<dbReference type="SUPFAM" id="SSF52540">
    <property type="entry name" value="P-loop containing nucleoside triphosphate hydrolases"/>
    <property type="match status" value="1"/>
</dbReference>
<keyword evidence="1" id="KW-0175">Coiled coil</keyword>
<sequence>MGCAASKHSLAEEMVQARMEKTGETDEEVRAALKKDEVTNAALESVMKESLEQLHAKASQLTAGSSAGAATCRFWMIKADFLRTFSGTNLPFFQELRAGHPSAFVEVTISYEEVVCGKYVEKILSISHCWTEKTQPDPDGEQLKAIQAFLVSSAGKRIELVWIDGGSMPQHQPDRLIRPIIRSVEDTADFKTMLSQINMLYLGTTVLILFDLSYLSRFWTQFEAWLSMQFATPNGLKSAVGTKNARYHIVCIQGAAEQAEAHTKMLVDTWATKTPQQAFDFLSKPDVKVTNESDKHSQLPKIKALNKIVQDAFQAVDAQLQQRVAASAEAAARAKAELAAFERENGVKAAADDPLRKAAEQMEREAAAARAAQESHALAIAHGVMPNEEARVALEKDERANATLESGMKESLEQRLLATLHRDNGYWLEVAIEVPPAVFDASARDRAAVARLIKRLESDLIERKEDLRNRQHFPICITDAAHRDLDSDLEAGGVNILVWCGLGCDVADCAGSENAVNLKELKAKLSARKKPGLVVVCMKYGARQVAEKLKGVGAAIVWVEADVMSQNSNPERSLAPKKPLLAAVLAEVSSNLARSGSADSLIKEVEAAGGTAGMIVQGHESLSSQLKWNPKALPEAAFIVPRVSDTRTNIFETFKNISADVEKKLKLLACDIGRAKELNREIVDAVSKAKRPLKLCISSKETEEIITDKEADNEADNEAAEAAHYRARAVALTACNYFIHSGTFQAVYRIHSDDTTESLKRTINSDDTIQCALIWLDLEEEAKGDLLKEINALMKRFSRAGKKGAFLLTPTPAHLSDGGFAAFELESINAIGGGKQQQQLKASDLYQEITFEMPVNILELLESHPKKVAEILNIILEDLFRKSTAMPSAQQLPSPESTAAVLFSSTPSSLAGLYLGNAEQTVVARFCVSSVGFLQLLRDRVLDGSLDKMLTTELGKALKEAKGAAQATKLPLGMIAANMSKMLYNMFSSGNAQQEAASTESEMTTAVDLSLFADVYESSILQLDQLTPHQEEKMGDALRLLRGDETHIVHLTAPAGAGKTFVAQQIVLDLLKDLSRDGIILFSARTVPLCLFFVKWLVKRCRGEVEDEQMIKTLVERVQVLHAPYEQGPLAVKLNEEKGEIEFVGVPEGGKVQSILLVVEDEAHHTYGDPELKLQMEKQILRWAPCHRLLLSDVSQSQGTEIAYPKDRKVVELTEVVRSSKRIITAANDFSLCGTKEKVPTCHHASEGPPLQTFLFDMQQEDEPRRDELYAEQTTAALQSVVTQFERLPLHDRLAIIVPDEGMRARLQEKLKARLAAAFPSRSFELVDAQRASRTYKKGVGSSEWLVLDTIENMDGLERLMVIAVGLDSPIPENAEATAEGDVLRTRSTMQTRSHLYRALTRAHMLVCVVNETLPRGWLAYLTRLKLSKDGAFDEVSALAERTAAEESVANEKKRVTKCKEEAQAAVEAVAKKYSLGKEAVEWCSAMAAKKLLAGGPATSAAADAVCEWLIKPEMAAVEKMAAAQERGLEAAEARAAVVRCVRPKLLESSARAPLKGGEGEGALAAVLAQWRRIGEELESVLAAQEGLDGVGATEMMRVQVAVMAVVAKGGELKAAVVAEVQRLWMQMKEAAMKAEQESKEEKLRAEVIRPAMAALLAGEAEELDEVACDWICADAVKRMEY</sequence>
<name>A0A0M0JJC0_9EUKA</name>
<dbReference type="EMBL" id="JWZX01002853">
    <property type="protein sequence ID" value="KOO26427.1"/>
    <property type="molecule type" value="Genomic_DNA"/>
</dbReference>
<organism evidence="2 3">
    <name type="scientific">Chrysochromulina tobinii</name>
    <dbReference type="NCBI Taxonomy" id="1460289"/>
    <lineage>
        <taxon>Eukaryota</taxon>
        <taxon>Haptista</taxon>
        <taxon>Haptophyta</taxon>
        <taxon>Prymnesiophyceae</taxon>
        <taxon>Prymnesiales</taxon>
        <taxon>Chrysochromulinaceae</taxon>
        <taxon>Chrysochromulina</taxon>
    </lineage>
</organism>